<dbReference type="Proteomes" id="UP000886998">
    <property type="component" value="Unassembled WGS sequence"/>
</dbReference>
<evidence type="ECO:0000313" key="1">
    <source>
        <dbReference type="EMBL" id="GFY65205.1"/>
    </source>
</evidence>
<evidence type="ECO:0000313" key="2">
    <source>
        <dbReference type="Proteomes" id="UP000886998"/>
    </source>
</evidence>
<accession>A0A8X6Y6E3</accession>
<dbReference type="AlphaFoldDB" id="A0A8X6Y6E3"/>
<sequence length="99" mass="11283">MDADEVIKVELSSTCECGGKIAICKTVYIHLKKVDLPEIKPYVVEYQLEHGRCRKCGKRRSSKLPEGVTSDTFGPRVKPITQRSAVLQKFKTRRSECRK</sequence>
<protein>
    <submittedName>
        <fullName evidence="1">Transposase, degenerate</fullName>
    </submittedName>
</protein>
<organism evidence="1 2">
    <name type="scientific">Trichonephila inaurata madagascariensis</name>
    <dbReference type="NCBI Taxonomy" id="2747483"/>
    <lineage>
        <taxon>Eukaryota</taxon>
        <taxon>Metazoa</taxon>
        <taxon>Ecdysozoa</taxon>
        <taxon>Arthropoda</taxon>
        <taxon>Chelicerata</taxon>
        <taxon>Arachnida</taxon>
        <taxon>Araneae</taxon>
        <taxon>Araneomorphae</taxon>
        <taxon>Entelegynae</taxon>
        <taxon>Araneoidea</taxon>
        <taxon>Nephilidae</taxon>
        <taxon>Trichonephila</taxon>
        <taxon>Trichonephila inaurata</taxon>
    </lineage>
</organism>
<keyword evidence="2" id="KW-1185">Reference proteome</keyword>
<dbReference type="EMBL" id="BMAV01015538">
    <property type="protein sequence ID" value="GFY65205.1"/>
    <property type="molecule type" value="Genomic_DNA"/>
</dbReference>
<name>A0A8X6Y6E3_9ARAC</name>
<proteinExistence type="predicted"/>
<gene>
    <name evidence="1" type="primary">WwAna0348</name>
    <name evidence="1" type="ORF">TNIN_37071</name>
</gene>
<comment type="caution">
    <text evidence="1">The sequence shown here is derived from an EMBL/GenBank/DDBJ whole genome shotgun (WGS) entry which is preliminary data.</text>
</comment>
<reference evidence="1" key="1">
    <citation type="submission" date="2020-08" db="EMBL/GenBank/DDBJ databases">
        <title>Multicomponent nature underlies the extraordinary mechanical properties of spider dragline silk.</title>
        <authorList>
            <person name="Kono N."/>
            <person name="Nakamura H."/>
            <person name="Mori M."/>
            <person name="Yoshida Y."/>
            <person name="Ohtoshi R."/>
            <person name="Malay A.D."/>
            <person name="Moran D.A.P."/>
            <person name="Tomita M."/>
            <person name="Numata K."/>
            <person name="Arakawa K."/>
        </authorList>
    </citation>
    <scope>NUCLEOTIDE SEQUENCE</scope>
</reference>